<sequence length="485" mass="52498">MSVGSFRVAAVPATEASVAGRRVAVLNWKDPWHPDAGGAEVYAWQVARDLVSAGAEVTFVTARPAGQRGDEVRDGIRLVRAGGRWSIYPRVLGWLLRHRRQFDAVVDCQNGIPFFSPAVLPVSVPVICVIHHVHDRQFRLYFGPLVGRFGAWLEGPVARWVYRRCVTLAVSPSTAAAIRDRLRWAGPVVVVPNGADASSRTGDHPRGGVRDERPRLVCVGRVTRHKRVDLVLDAVDQLRPDRPDLRLDIVGGGPDVETIRRQVDERGLTDVVTVHGHLPSAERDALLAAAWLHVSGSWGEGWGLVVVEAAAAGLPTVAFDVDGLRDAVRPGRTGWLVSEGENPAGNLAAGLDRALTAVATPAEADRMASECRGWSDTFRWADTGRRVRAVLGDLLTPRAVPWAPGDACLVVRTDQPDSLLARVAPLLPHSRHVAIDERSLWILVPGADPATIRQVLVDAGVPEDAVTEREASPDELLTGVPVRQC</sequence>
<dbReference type="Pfam" id="PF00534">
    <property type="entry name" value="Glycos_transf_1"/>
    <property type="match status" value="1"/>
</dbReference>
<dbReference type="PANTHER" id="PTHR45947">
    <property type="entry name" value="SULFOQUINOVOSYL TRANSFERASE SQD2"/>
    <property type="match status" value="1"/>
</dbReference>
<dbReference type="CDD" id="cd03801">
    <property type="entry name" value="GT4_PimA-like"/>
    <property type="match status" value="1"/>
</dbReference>
<keyword evidence="2 5" id="KW-0808">Transferase</keyword>
<accession>A0A840VN27</accession>
<name>A0A840VN27_9ACTN</name>
<dbReference type="AlphaFoldDB" id="A0A840VN27"/>
<dbReference type="SUPFAM" id="SSF53756">
    <property type="entry name" value="UDP-Glycosyltransferase/glycogen phosphorylase"/>
    <property type="match status" value="1"/>
</dbReference>
<evidence type="ECO:0000256" key="2">
    <source>
        <dbReference type="ARBA" id="ARBA00022679"/>
    </source>
</evidence>
<dbReference type="RefSeq" id="WP_221309796.1">
    <property type="nucleotide sequence ID" value="NZ_BMNF01000002.1"/>
</dbReference>
<proteinExistence type="predicted"/>
<dbReference type="InterPro" id="IPR050194">
    <property type="entry name" value="Glycosyltransferase_grp1"/>
</dbReference>
<dbReference type="InterPro" id="IPR028098">
    <property type="entry name" value="Glyco_trans_4-like_N"/>
</dbReference>
<evidence type="ECO:0000256" key="1">
    <source>
        <dbReference type="ARBA" id="ARBA00022676"/>
    </source>
</evidence>
<evidence type="ECO:0000313" key="6">
    <source>
        <dbReference type="Proteomes" id="UP000586947"/>
    </source>
</evidence>
<dbReference type="InterPro" id="IPR001296">
    <property type="entry name" value="Glyco_trans_1"/>
</dbReference>
<evidence type="ECO:0000259" key="4">
    <source>
        <dbReference type="Pfam" id="PF13439"/>
    </source>
</evidence>
<organism evidence="5 6">
    <name type="scientific">Micromonospora parathelypteridis</name>
    <dbReference type="NCBI Taxonomy" id="1839617"/>
    <lineage>
        <taxon>Bacteria</taxon>
        <taxon>Bacillati</taxon>
        <taxon>Actinomycetota</taxon>
        <taxon>Actinomycetes</taxon>
        <taxon>Micromonosporales</taxon>
        <taxon>Micromonosporaceae</taxon>
        <taxon>Micromonospora</taxon>
    </lineage>
</organism>
<feature type="domain" description="Glycosyl transferase family 1" evidence="3">
    <location>
        <begin position="204"/>
        <end position="356"/>
    </location>
</feature>
<evidence type="ECO:0000259" key="3">
    <source>
        <dbReference type="Pfam" id="PF00534"/>
    </source>
</evidence>
<gene>
    <name evidence="5" type="ORF">HNR20_002622</name>
</gene>
<dbReference type="PANTHER" id="PTHR45947:SF3">
    <property type="entry name" value="SULFOQUINOVOSYL TRANSFERASE SQD2"/>
    <property type="match status" value="1"/>
</dbReference>
<keyword evidence="1" id="KW-0328">Glycosyltransferase</keyword>
<reference evidence="5 6" key="1">
    <citation type="submission" date="2020-08" db="EMBL/GenBank/DDBJ databases">
        <title>Sequencing the genomes of 1000 actinobacteria strains.</title>
        <authorList>
            <person name="Klenk H.-P."/>
        </authorList>
    </citation>
    <scope>NUCLEOTIDE SEQUENCE [LARGE SCALE GENOMIC DNA]</scope>
    <source>
        <strain evidence="5 6">DSM 103125</strain>
    </source>
</reference>
<comment type="caution">
    <text evidence="5">The sequence shown here is derived from an EMBL/GenBank/DDBJ whole genome shotgun (WGS) entry which is preliminary data.</text>
</comment>
<dbReference type="GO" id="GO:1901137">
    <property type="term" value="P:carbohydrate derivative biosynthetic process"/>
    <property type="evidence" value="ECO:0007669"/>
    <property type="project" value="UniProtKB-ARBA"/>
</dbReference>
<dbReference type="GO" id="GO:0016758">
    <property type="term" value="F:hexosyltransferase activity"/>
    <property type="evidence" value="ECO:0007669"/>
    <property type="project" value="TreeGrafter"/>
</dbReference>
<dbReference type="Gene3D" id="3.40.50.2000">
    <property type="entry name" value="Glycogen Phosphorylase B"/>
    <property type="match status" value="2"/>
</dbReference>
<feature type="domain" description="Glycosyltransferase subfamily 4-like N-terminal" evidence="4">
    <location>
        <begin position="37"/>
        <end position="197"/>
    </location>
</feature>
<dbReference type="Pfam" id="PF13439">
    <property type="entry name" value="Glyco_transf_4"/>
    <property type="match status" value="1"/>
</dbReference>
<evidence type="ECO:0000313" key="5">
    <source>
        <dbReference type="EMBL" id="MBB5478117.1"/>
    </source>
</evidence>
<protein>
    <submittedName>
        <fullName evidence="5">Glycosyltransferase involved in cell wall biosynthesis</fullName>
    </submittedName>
</protein>
<dbReference type="Proteomes" id="UP000586947">
    <property type="component" value="Unassembled WGS sequence"/>
</dbReference>
<keyword evidence="6" id="KW-1185">Reference proteome</keyword>
<dbReference type="EMBL" id="JACHDP010000001">
    <property type="protein sequence ID" value="MBB5478117.1"/>
    <property type="molecule type" value="Genomic_DNA"/>
</dbReference>